<feature type="domain" description="Lipoyl-binding" evidence="7">
    <location>
        <begin position="454"/>
        <end position="531"/>
    </location>
</feature>
<evidence type="ECO:0000259" key="9">
    <source>
        <dbReference type="PROSITE" id="PS50979"/>
    </source>
</evidence>
<dbReference type="SMART" id="SM00878">
    <property type="entry name" value="Biotin_carb_C"/>
    <property type="match status" value="1"/>
</dbReference>
<evidence type="ECO:0000259" key="7">
    <source>
        <dbReference type="PROSITE" id="PS50968"/>
    </source>
</evidence>
<dbReference type="Pfam" id="PF00289">
    <property type="entry name" value="Biotin_carb_N"/>
    <property type="match status" value="1"/>
</dbReference>
<sequence>GSPAAESYLKVENVLKAAKESKADAIHPGYGFLAENAGFAQAVIDAGFIWVGPPPSVIATMGDKVASRKAATAAGVPSVPGTTDPVESVDVVRSFVQEHGFPIAIKAAHGGGGKGLKVVRTMDDLDDAFESARREADAWFANPDVYVERYLDRPRHIEAQMIVDTHGTAVFLGDRDCSMQRRHQKLIEESPAPNFTAEQRTALGEAAMKLCKASGYVNAGTIEFLLDEDGTFYFLEMNTRIQVEHSVTEMVTGVDLVKEQLRVARGDALSIESVYEPFGHSIEFRINAEDPGRNFLPTPGVIVRYEEPGGLGIRVDSGVTAGSAISQYYDNLIAKLIVWGRDREEALARGKRALNEFVITGIATTTPAHLIFLETERFRSGTHYTTFVESEVDLTDIPQPMAAAVPEDEELERRTMTVEVGGRRFGVTYWSPVFASSMTGQKAAPRRRPPKLGRAAGPSTGDGVVTAPMQGTIVKVHYSAGQTVKTGEPIAVLEAMKMENEIKAPIDGAIVDLRVQPGDTVTAGGVIMIIK</sequence>
<evidence type="ECO:0000259" key="8">
    <source>
        <dbReference type="PROSITE" id="PS50975"/>
    </source>
</evidence>
<feature type="domain" description="ATP-grasp" evidence="8">
    <location>
        <begin position="68"/>
        <end position="265"/>
    </location>
</feature>
<dbReference type="InterPro" id="IPR005482">
    <property type="entry name" value="Biotin_COase_C"/>
</dbReference>
<dbReference type="CDD" id="cd06850">
    <property type="entry name" value="biotinyl_domain"/>
    <property type="match status" value="1"/>
</dbReference>
<dbReference type="InterPro" id="IPR001882">
    <property type="entry name" value="Biotin_BS"/>
</dbReference>
<dbReference type="Pfam" id="PF02785">
    <property type="entry name" value="Biotin_carb_C"/>
    <property type="match status" value="1"/>
</dbReference>
<dbReference type="InterPro" id="IPR011053">
    <property type="entry name" value="Single_hybrid_motif"/>
</dbReference>
<dbReference type="SUPFAM" id="SSF51230">
    <property type="entry name" value="Single hybrid motif"/>
    <property type="match status" value="1"/>
</dbReference>
<dbReference type="PROSITE" id="PS50979">
    <property type="entry name" value="BC"/>
    <property type="match status" value="1"/>
</dbReference>
<dbReference type="InterPro" id="IPR000089">
    <property type="entry name" value="Biotin_lipoyl"/>
</dbReference>
<dbReference type="PROSITE" id="PS00867">
    <property type="entry name" value="CPSASE_2"/>
    <property type="match status" value="1"/>
</dbReference>
<reference evidence="10" key="1">
    <citation type="submission" date="2018-06" db="EMBL/GenBank/DDBJ databases">
        <authorList>
            <person name="Zhirakovskaya E."/>
        </authorList>
    </citation>
    <scope>NUCLEOTIDE SEQUENCE</scope>
</reference>
<dbReference type="PROSITE" id="PS50968">
    <property type="entry name" value="BIOTINYL_LIPOYL"/>
    <property type="match status" value="1"/>
</dbReference>
<dbReference type="InterPro" id="IPR011054">
    <property type="entry name" value="Rudment_hybrid_motif"/>
</dbReference>
<organism evidence="10">
    <name type="scientific">hydrothermal vent metagenome</name>
    <dbReference type="NCBI Taxonomy" id="652676"/>
    <lineage>
        <taxon>unclassified sequences</taxon>
        <taxon>metagenomes</taxon>
        <taxon>ecological metagenomes</taxon>
    </lineage>
</organism>
<evidence type="ECO:0000256" key="1">
    <source>
        <dbReference type="ARBA" id="ARBA00001953"/>
    </source>
</evidence>
<gene>
    <name evidence="10" type="ORF">MNBD_ACTINO02-974</name>
</gene>
<feature type="region of interest" description="Disordered" evidence="6">
    <location>
        <begin position="439"/>
        <end position="464"/>
    </location>
</feature>
<dbReference type="GO" id="GO:0005524">
    <property type="term" value="F:ATP binding"/>
    <property type="evidence" value="ECO:0007669"/>
    <property type="project" value="UniProtKB-KW"/>
</dbReference>
<evidence type="ECO:0000256" key="2">
    <source>
        <dbReference type="ARBA" id="ARBA00022598"/>
    </source>
</evidence>
<keyword evidence="3" id="KW-0547">Nucleotide-binding</keyword>
<keyword evidence="4" id="KW-0067">ATP-binding</keyword>
<protein>
    <submittedName>
        <fullName evidence="10">Biotin carboxylase of acetyl-CoA carboxylase</fullName>
        <ecNumber evidence="10">6.3.4.14</ecNumber>
    </submittedName>
</protein>
<dbReference type="Pfam" id="PF02786">
    <property type="entry name" value="CPSase_L_D2"/>
    <property type="match status" value="1"/>
</dbReference>
<dbReference type="PANTHER" id="PTHR18866">
    <property type="entry name" value="CARBOXYLASE:PYRUVATE/ACETYL-COA/PROPIONYL-COA CARBOXYLASE"/>
    <property type="match status" value="1"/>
</dbReference>
<evidence type="ECO:0000313" key="10">
    <source>
        <dbReference type="EMBL" id="VAW07908.1"/>
    </source>
</evidence>
<dbReference type="PROSITE" id="PS00866">
    <property type="entry name" value="CPSASE_1"/>
    <property type="match status" value="1"/>
</dbReference>
<dbReference type="GO" id="GO:0004075">
    <property type="term" value="F:biotin carboxylase activity"/>
    <property type="evidence" value="ECO:0007669"/>
    <property type="project" value="UniProtKB-EC"/>
</dbReference>
<comment type="cofactor">
    <cofactor evidence="1">
        <name>biotin</name>
        <dbReference type="ChEBI" id="CHEBI:57586"/>
    </cofactor>
</comment>
<keyword evidence="5" id="KW-0092">Biotin</keyword>
<keyword evidence="2 10" id="KW-0436">Ligase</keyword>
<dbReference type="InterPro" id="IPR011764">
    <property type="entry name" value="Biotin_carboxylation_dom"/>
</dbReference>
<dbReference type="Gene3D" id="2.40.50.100">
    <property type="match status" value="1"/>
</dbReference>
<dbReference type="InterPro" id="IPR005479">
    <property type="entry name" value="CPAse_ATP-bd"/>
</dbReference>
<dbReference type="Pfam" id="PF00364">
    <property type="entry name" value="Biotin_lipoyl"/>
    <property type="match status" value="1"/>
</dbReference>
<dbReference type="InterPro" id="IPR011761">
    <property type="entry name" value="ATP-grasp"/>
</dbReference>
<dbReference type="PANTHER" id="PTHR18866:SF33">
    <property type="entry name" value="METHYLCROTONOYL-COA CARBOXYLASE SUBUNIT ALPHA, MITOCHONDRIAL-RELATED"/>
    <property type="match status" value="1"/>
</dbReference>
<dbReference type="SUPFAM" id="SSF56059">
    <property type="entry name" value="Glutathione synthetase ATP-binding domain-like"/>
    <property type="match status" value="1"/>
</dbReference>
<feature type="domain" description="Biotin carboxylation" evidence="9">
    <location>
        <begin position="1"/>
        <end position="393"/>
    </location>
</feature>
<dbReference type="Gene3D" id="3.30.470.20">
    <property type="entry name" value="ATP-grasp fold, B domain"/>
    <property type="match status" value="1"/>
</dbReference>
<evidence type="ECO:0000256" key="5">
    <source>
        <dbReference type="ARBA" id="ARBA00023267"/>
    </source>
</evidence>
<accession>A0A3B0SQX2</accession>
<name>A0A3B0SQX2_9ZZZZ</name>
<dbReference type="EC" id="6.3.4.14" evidence="10"/>
<dbReference type="GO" id="GO:0046872">
    <property type="term" value="F:metal ion binding"/>
    <property type="evidence" value="ECO:0007669"/>
    <property type="project" value="InterPro"/>
</dbReference>
<dbReference type="EMBL" id="UOEK01000427">
    <property type="protein sequence ID" value="VAW07908.1"/>
    <property type="molecule type" value="Genomic_DNA"/>
</dbReference>
<dbReference type="InterPro" id="IPR005481">
    <property type="entry name" value="BC-like_N"/>
</dbReference>
<dbReference type="PROSITE" id="PS50975">
    <property type="entry name" value="ATP_GRASP"/>
    <property type="match status" value="1"/>
</dbReference>
<evidence type="ECO:0000256" key="4">
    <source>
        <dbReference type="ARBA" id="ARBA00022840"/>
    </source>
</evidence>
<evidence type="ECO:0000256" key="6">
    <source>
        <dbReference type="SAM" id="MobiDB-lite"/>
    </source>
</evidence>
<dbReference type="FunFam" id="3.30.1490.20:FF:000003">
    <property type="entry name" value="acetyl-CoA carboxylase isoform X1"/>
    <property type="match status" value="1"/>
</dbReference>
<proteinExistence type="predicted"/>
<dbReference type="SUPFAM" id="SSF51246">
    <property type="entry name" value="Rudiment single hybrid motif"/>
    <property type="match status" value="1"/>
</dbReference>
<dbReference type="PROSITE" id="PS00188">
    <property type="entry name" value="BIOTIN"/>
    <property type="match status" value="1"/>
</dbReference>
<dbReference type="AlphaFoldDB" id="A0A3B0SQX2"/>
<dbReference type="InterPro" id="IPR016185">
    <property type="entry name" value="PreATP-grasp_dom_sf"/>
</dbReference>
<dbReference type="SUPFAM" id="SSF52440">
    <property type="entry name" value="PreATP-grasp domain"/>
    <property type="match status" value="1"/>
</dbReference>
<dbReference type="FunFam" id="2.40.50.100:FF:000003">
    <property type="entry name" value="Acetyl-CoA carboxylase biotin carboxyl carrier protein"/>
    <property type="match status" value="1"/>
</dbReference>
<feature type="non-terminal residue" evidence="10">
    <location>
        <position position="1"/>
    </location>
</feature>
<dbReference type="InterPro" id="IPR050856">
    <property type="entry name" value="Biotin_carboxylase_complex"/>
</dbReference>
<evidence type="ECO:0000256" key="3">
    <source>
        <dbReference type="ARBA" id="ARBA00022741"/>
    </source>
</evidence>